<dbReference type="GO" id="GO:0016787">
    <property type="term" value="F:hydrolase activity"/>
    <property type="evidence" value="ECO:0007669"/>
    <property type="project" value="UniProtKB-KW"/>
</dbReference>
<gene>
    <name evidence="4" type="ORF">D5H75_14510</name>
</gene>
<dbReference type="Proteomes" id="UP000265768">
    <property type="component" value="Unassembled WGS sequence"/>
</dbReference>
<keyword evidence="5" id="KW-1185">Reference proteome</keyword>
<evidence type="ECO:0000259" key="3">
    <source>
        <dbReference type="PROSITE" id="PS51462"/>
    </source>
</evidence>
<dbReference type="SUPFAM" id="SSF55811">
    <property type="entry name" value="Nudix"/>
    <property type="match status" value="1"/>
</dbReference>
<comment type="caution">
    <text evidence="4">The sequence shown here is derived from an EMBL/GenBank/DDBJ whole genome shotgun (WGS) entry which is preliminary data.</text>
</comment>
<dbReference type="AlphaFoldDB" id="A0A3A4B5L3"/>
<dbReference type="Pfam" id="PF00293">
    <property type="entry name" value="NUDIX"/>
    <property type="match status" value="1"/>
</dbReference>
<dbReference type="InterPro" id="IPR000086">
    <property type="entry name" value="NUDIX_hydrolase_dom"/>
</dbReference>
<dbReference type="RefSeq" id="WP_119926951.1">
    <property type="nucleotide sequence ID" value="NZ_QZEY01000004.1"/>
</dbReference>
<dbReference type="PANTHER" id="PTHR43046:SF16">
    <property type="entry name" value="ADP-RIBOSE PYROPHOSPHATASE YJHB-RELATED"/>
    <property type="match status" value="1"/>
</dbReference>
<name>A0A3A4B5L3_9ACTN</name>
<dbReference type="PROSITE" id="PS00893">
    <property type="entry name" value="NUDIX_BOX"/>
    <property type="match status" value="1"/>
</dbReference>
<organism evidence="4 5">
    <name type="scientific">Bailinhaonella thermotolerans</name>
    <dbReference type="NCBI Taxonomy" id="1070861"/>
    <lineage>
        <taxon>Bacteria</taxon>
        <taxon>Bacillati</taxon>
        <taxon>Actinomycetota</taxon>
        <taxon>Actinomycetes</taxon>
        <taxon>Streptosporangiales</taxon>
        <taxon>Streptosporangiaceae</taxon>
        <taxon>Bailinhaonella</taxon>
    </lineage>
</organism>
<proteinExistence type="predicted"/>
<dbReference type="InterPro" id="IPR015797">
    <property type="entry name" value="NUDIX_hydrolase-like_dom_sf"/>
</dbReference>
<protein>
    <submittedName>
        <fullName evidence="4">NUDIX domain-containing protein</fullName>
    </submittedName>
</protein>
<feature type="domain" description="Nudix hydrolase" evidence="3">
    <location>
        <begin position="19"/>
        <end position="151"/>
    </location>
</feature>
<evidence type="ECO:0000256" key="2">
    <source>
        <dbReference type="ARBA" id="ARBA00022801"/>
    </source>
</evidence>
<dbReference type="PROSITE" id="PS51462">
    <property type="entry name" value="NUDIX"/>
    <property type="match status" value="1"/>
</dbReference>
<evidence type="ECO:0000256" key="1">
    <source>
        <dbReference type="ARBA" id="ARBA00001946"/>
    </source>
</evidence>
<dbReference type="OrthoDB" id="9814308at2"/>
<sequence length="158" mass="17130">MPISPFLASLRSQVGHSLLLMPSATACVFDDDGRLLIALHETGVWAPPGGAVDPDESPADAAVRELREELDLEIAVDGLIGAYGGPEFRVLYPNGDLTAYVLIAYGCRVVGDGVPVPDGEEVTDARFVTEEELSGYRLPSWTPLVLPDAFAWWRRHRA</sequence>
<dbReference type="InterPro" id="IPR020084">
    <property type="entry name" value="NUDIX_hydrolase_CS"/>
</dbReference>
<dbReference type="Gene3D" id="3.90.79.10">
    <property type="entry name" value="Nucleoside Triphosphate Pyrophosphohydrolase"/>
    <property type="match status" value="1"/>
</dbReference>
<evidence type="ECO:0000313" key="5">
    <source>
        <dbReference type="Proteomes" id="UP000265768"/>
    </source>
</evidence>
<dbReference type="PANTHER" id="PTHR43046">
    <property type="entry name" value="GDP-MANNOSE MANNOSYL HYDROLASE"/>
    <property type="match status" value="1"/>
</dbReference>
<comment type="cofactor">
    <cofactor evidence="1">
        <name>Mg(2+)</name>
        <dbReference type="ChEBI" id="CHEBI:18420"/>
    </cofactor>
</comment>
<keyword evidence="2" id="KW-0378">Hydrolase</keyword>
<accession>A0A3A4B5L3</accession>
<reference evidence="4 5" key="1">
    <citation type="submission" date="2018-09" db="EMBL/GenBank/DDBJ databases">
        <title>YIM 75507 draft genome.</title>
        <authorList>
            <person name="Tang S."/>
            <person name="Feng Y."/>
        </authorList>
    </citation>
    <scope>NUCLEOTIDE SEQUENCE [LARGE SCALE GENOMIC DNA]</scope>
    <source>
        <strain evidence="4 5">YIM 75507</strain>
    </source>
</reference>
<dbReference type="EMBL" id="QZEY01000004">
    <property type="protein sequence ID" value="RJL32702.1"/>
    <property type="molecule type" value="Genomic_DNA"/>
</dbReference>
<evidence type="ECO:0000313" key="4">
    <source>
        <dbReference type="EMBL" id="RJL32702.1"/>
    </source>
</evidence>